<protein>
    <submittedName>
        <fullName evidence="11">Anaerobic ribonucleoside-triphosphate reductase activating protein</fullName>
    </submittedName>
</protein>
<dbReference type="PROSITE" id="PS51918">
    <property type="entry name" value="RADICAL_SAM"/>
    <property type="match status" value="1"/>
</dbReference>
<keyword evidence="8" id="KW-0411">Iron-sulfur</keyword>
<evidence type="ECO:0000256" key="3">
    <source>
        <dbReference type="ARBA" id="ARBA00022485"/>
    </source>
</evidence>
<dbReference type="InterPro" id="IPR001989">
    <property type="entry name" value="Radical_activat_CS"/>
</dbReference>
<keyword evidence="7" id="KW-0408">Iron</keyword>
<dbReference type="InterPro" id="IPR013785">
    <property type="entry name" value="Aldolase_TIM"/>
</dbReference>
<dbReference type="InterPro" id="IPR058240">
    <property type="entry name" value="rSAM_sf"/>
</dbReference>
<dbReference type="GO" id="GO:0016491">
    <property type="term" value="F:oxidoreductase activity"/>
    <property type="evidence" value="ECO:0007669"/>
    <property type="project" value="UniProtKB-KW"/>
</dbReference>
<dbReference type="InterPro" id="IPR006638">
    <property type="entry name" value="Elp3/MiaA/NifB-like_rSAM"/>
</dbReference>
<dbReference type="InterPro" id="IPR012840">
    <property type="entry name" value="NrdG2"/>
</dbReference>
<keyword evidence="3" id="KW-0004">4Fe-4S</keyword>
<dbReference type="Pfam" id="PF04055">
    <property type="entry name" value="Radical_SAM"/>
    <property type="match status" value="1"/>
</dbReference>
<feature type="region of interest" description="Disordered" evidence="9">
    <location>
        <begin position="1"/>
        <end position="20"/>
    </location>
</feature>
<evidence type="ECO:0000256" key="9">
    <source>
        <dbReference type="SAM" id="MobiDB-lite"/>
    </source>
</evidence>
<dbReference type="CDD" id="cd01335">
    <property type="entry name" value="Radical_SAM"/>
    <property type="match status" value="1"/>
</dbReference>
<evidence type="ECO:0000259" key="10">
    <source>
        <dbReference type="PROSITE" id="PS51918"/>
    </source>
</evidence>
<keyword evidence="6" id="KW-0560">Oxidoreductase</keyword>
<evidence type="ECO:0000256" key="5">
    <source>
        <dbReference type="ARBA" id="ARBA00022723"/>
    </source>
</evidence>
<dbReference type="SUPFAM" id="SSF102114">
    <property type="entry name" value="Radical SAM enzymes"/>
    <property type="match status" value="1"/>
</dbReference>
<dbReference type="SFLD" id="SFLDG01094">
    <property type="entry name" value="Uncharacterised_Radical_SAM_Su"/>
    <property type="match status" value="1"/>
</dbReference>
<dbReference type="SMART" id="SM00729">
    <property type="entry name" value="Elp3"/>
    <property type="match status" value="1"/>
</dbReference>
<dbReference type="PANTHER" id="PTHR30352">
    <property type="entry name" value="PYRUVATE FORMATE-LYASE-ACTIVATING ENZYME"/>
    <property type="match status" value="1"/>
</dbReference>
<dbReference type="Gene3D" id="3.20.20.70">
    <property type="entry name" value="Aldolase class I"/>
    <property type="match status" value="1"/>
</dbReference>
<dbReference type="AlphaFoldDB" id="A0A6I1EUI3"/>
<reference evidence="11 12" key="1">
    <citation type="submission" date="2019-10" db="EMBL/GenBank/DDBJ databases">
        <title>Genome diversity of Sutterella seckii.</title>
        <authorList>
            <person name="Chaplin A.V."/>
            <person name="Sokolova S.R."/>
            <person name="Mosin K.A."/>
            <person name="Ivanova E.L."/>
            <person name="Kochetkova T.O."/>
            <person name="Goltsov A.Y."/>
            <person name="Trofimov D.Y."/>
            <person name="Efimov B.A."/>
        </authorList>
    </citation>
    <scope>NUCLEOTIDE SEQUENCE [LARGE SCALE GENOMIC DNA]</scope>
    <source>
        <strain evidence="11 12">ASD393</strain>
    </source>
</reference>
<proteinExistence type="inferred from homology"/>
<keyword evidence="5" id="KW-0479">Metal-binding</keyword>
<comment type="similarity">
    <text evidence="2">Belongs to the organic radical-activating enzymes family.</text>
</comment>
<comment type="caution">
    <text evidence="11">The sequence shown here is derived from an EMBL/GenBank/DDBJ whole genome shotgun (WGS) entry which is preliminary data.</text>
</comment>
<accession>A0A6I1EUI3</accession>
<dbReference type="InterPro" id="IPR034457">
    <property type="entry name" value="Organic_radical-activating"/>
</dbReference>
<evidence type="ECO:0000256" key="7">
    <source>
        <dbReference type="ARBA" id="ARBA00023004"/>
    </source>
</evidence>
<evidence type="ECO:0000256" key="2">
    <source>
        <dbReference type="ARBA" id="ARBA00009777"/>
    </source>
</evidence>
<keyword evidence="4" id="KW-0949">S-adenosyl-L-methionine</keyword>
<dbReference type="NCBIfam" id="TIGR02495">
    <property type="entry name" value="NrdG2"/>
    <property type="match status" value="1"/>
</dbReference>
<organism evidence="11 12">
    <name type="scientific">Sutterella seckii</name>
    <dbReference type="NCBI Taxonomy" id="1944635"/>
    <lineage>
        <taxon>Bacteria</taxon>
        <taxon>Pseudomonadati</taxon>
        <taxon>Pseudomonadota</taxon>
        <taxon>Betaproteobacteria</taxon>
        <taxon>Burkholderiales</taxon>
        <taxon>Sutterellaceae</taxon>
        <taxon>Sutterella</taxon>
    </lineage>
</organism>
<dbReference type="GO" id="GO:0051539">
    <property type="term" value="F:4 iron, 4 sulfur cluster binding"/>
    <property type="evidence" value="ECO:0007669"/>
    <property type="project" value="UniProtKB-KW"/>
</dbReference>
<sequence>MMESGASDTSRVIRLEEAGSRESEGKVPAARLRVAGITPFTTIDFPGKLSAVAFLQGCPWRCVYCQNPWMQPAEFSPELEHDSWEKLESLLMRRKGLLDGVVFSGGEPTVDPALPDAVRRVKDMGFAVGLHTGGIIPKRLGEILPLIDWVGLDVKAPPTDAELYDRVTGRPHSAAHFLESFKLIQASGVKFECRTTAHPDYLPEEKLLELARWLREEGVDTFALQIYRRPMGTLFSPFPAVGSDYPSEEAIALLKGYFPHFIERRNDR</sequence>
<evidence type="ECO:0000256" key="8">
    <source>
        <dbReference type="ARBA" id="ARBA00023014"/>
    </source>
</evidence>
<dbReference type="PROSITE" id="PS01087">
    <property type="entry name" value="RADICAL_ACTIVATING"/>
    <property type="match status" value="1"/>
</dbReference>
<evidence type="ECO:0000313" key="12">
    <source>
        <dbReference type="Proteomes" id="UP000430564"/>
    </source>
</evidence>
<feature type="compositionally biased region" description="Polar residues" evidence="9">
    <location>
        <begin position="1"/>
        <end position="10"/>
    </location>
</feature>
<name>A0A6I1EUI3_9BURK</name>
<dbReference type="GO" id="GO:0046872">
    <property type="term" value="F:metal ion binding"/>
    <property type="evidence" value="ECO:0007669"/>
    <property type="project" value="UniProtKB-KW"/>
</dbReference>
<evidence type="ECO:0000256" key="6">
    <source>
        <dbReference type="ARBA" id="ARBA00023002"/>
    </source>
</evidence>
<dbReference type="EMBL" id="WEHX01000005">
    <property type="protein sequence ID" value="KAB7662698.1"/>
    <property type="molecule type" value="Genomic_DNA"/>
</dbReference>
<dbReference type="SFLD" id="SFLDG01067">
    <property type="entry name" value="SPASM/twitch_domain_containing"/>
    <property type="match status" value="1"/>
</dbReference>
<dbReference type="InterPro" id="IPR007197">
    <property type="entry name" value="rSAM"/>
</dbReference>
<feature type="domain" description="Radical SAM core" evidence="10">
    <location>
        <begin position="44"/>
        <end position="268"/>
    </location>
</feature>
<evidence type="ECO:0000256" key="4">
    <source>
        <dbReference type="ARBA" id="ARBA00022691"/>
    </source>
</evidence>
<dbReference type="PANTHER" id="PTHR30352:SF13">
    <property type="entry name" value="GLYCYL-RADICAL ENZYME ACTIVATING ENZYME YJJW-RELATED"/>
    <property type="match status" value="1"/>
</dbReference>
<dbReference type="RefSeq" id="WP_152157565.1">
    <property type="nucleotide sequence ID" value="NZ_WEHX01000005.1"/>
</dbReference>
<comment type="cofactor">
    <cofactor evidence="1">
        <name>[4Fe-4S] cluster</name>
        <dbReference type="ChEBI" id="CHEBI:49883"/>
    </cofactor>
</comment>
<dbReference type="OrthoDB" id="9782387at2"/>
<evidence type="ECO:0000313" key="11">
    <source>
        <dbReference type="EMBL" id="KAB7662698.1"/>
    </source>
</evidence>
<gene>
    <name evidence="11" type="ORF">GBM95_02105</name>
</gene>
<dbReference type="SFLD" id="SFLDS00029">
    <property type="entry name" value="Radical_SAM"/>
    <property type="match status" value="1"/>
</dbReference>
<evidence type="ECO:0000256" key="1">
    <source>
        <dbReference type="ARBA" id="ARBA00001966"/>
    </source>
</evidence>
<dbReference type="Proteomes" id="UP000430564">
    <property type="component" value="Unassembled WGS sequence"/>
</dbReference>
<feature type="compositionally biased region" description="Basic and acidic residues" evidence="9">
    <location>
        <begin position="11"/>
        <end position="20"/>
    </location>
</feature>